<dbReference type="InterPro" id="IPR001594">
    <property type="entry name" value="Palmitoyltrfase_DHHC"/>
</dbReference>
<evidence type="ECO:0000256" key="6">
    <source>
        <dbReference type="ARBA" id="ARBA00023315"/>
    </source>
</evidence>
<feature type="transmembrane region" description="Helical" evidence="7">
    <location>
        <begin position="211"/>
        <end position="233"/>
    </location>
</feature>
<comment type="caution">
    <text evidence="9">The sequence shown here is derived from an EMBL/GenBank/DDBJ whole genome shotgun (WGS) entry which is preliminary data.</text>
</comment>
<organism evidence="9 10">
    <name type="scientific">Paramecium sonneborni</name>
    <dbReference type="NCBI Taxonomy" id="65129"/>
    <lineage>
        <taxon>Eukaryota</taxon>
        <taxon>Sar</taxon>
        <taxon>Alveolata</taxon>
        <taxon>Ciliophora</taxon>
        <taxon>Intramacronucleata</taxon>
        <taxon>Oligohymenophorea</taxon>
        <taxon>Peniculida</taxon>
        <taxon>Parameciidae</taxon>
        <taxon>Paramecium</taxon>
    </lineage>
</organism>
<dbReference type="GO" id="GO:0016020">
    <property type="term" value="C:membrane"/>
    <property type="evidence" value="ECO:0007669"/>
    <property type="project" value="UniProtKB-SubCell"/>
</dbReference>
<feature type="transmembrane region" description="Helical" evidence="7">
    <location>
        <begin position="12"/>
        <end position="31"/>
    </location>
</feature>
<keyword evidence="2 7" id="KW-0808">Transferase</keyword>
<dbReference type="AlphaFoldDB" id="A0A8S1R8D6"/>
<dbReference type="PANTHER" id="PTHR12246">
    <property type="entry name" value="PALMITOYLTRANSFERASE ZDHHC16"/>
    <property type="match status" value="1"/>
</dbReference>
<comment type="domain">
    <text evidence="7">The DHHC domain is required for palmitoyltransferase activity.</text>
</comment>
<dbReference type="OrthoDB" id="331948at2759"/>
<feature type="transmembrane region" description="Helical" evidence="7">
    <location>
        <begin position="180"/>
        <end position="199"/>
    </location>
</feature>
<comment type="catalytic activity">
    <reaction evidence="7">
        <text>L-cysteinyl-[protein] + hexadecanoyl-CoA = S-hexadecanoyl-L-cysteinyl-[protein] + CoA</text>
        <dbReference type="Rhea" id="RHEA:36683"/>
        <dbReference type="Rhea" id="RHEA-COMP:10131"/>
        <dbReference type="Rhea" id="RHEA-COMP:11032"/>
        <dbReference type="ChEBI" id="CHEBI:29950"/>
        <dbReference type="ChEBI" id="CHEBI:57287"/>
        <dbReference type="ChEBI" id="CHEBI:57379"/>
        <dbReference type="ChEBI" id="CHEBI:74151"/>
        <dbReference type="EC" id="2.3.1.225"/>
    </reaction>
</comment>
<dbReference type="InterPro" id="IPR039859">
    <property type="entry name" value="PFA4/ZDH16/20/ERF2-like"/>
</dbReference>
<evidence type="ECO:0000256" key="3">
    <source>
        <dbReference type="ARBA" id="ARBA00022692"/>
    </source>
</evidence>
<reference evidence="9" key="1">
    <citation type="submission" date="2021-01" db="EMBL/GenBank/DDBJ databases">
        <authorList>
            <consortium name="Genoscope - CEA"/>
            <person name="William W."/>
        </authorList>
    </citation>
    <scope>NUCLEOTIDE SEQUENCE</scope>
</reference>
<comment type="subcellular location">
    <subcellularLocation>
        <location evidence="1">Membrane</location>
        <topology evidence="1">Multi-pass membrane protein</topology>
    </subcellularLocation>
</comment>
<keyword evidence="6 7" id="KW-0012">Acyltransferase</keyword>
<evidence type="ECO:0000313" key="10">
    <source>
        <dbReference type="Proteomes" id="UP000692954"/>
    </source>
</evidence>
<evidence type="ECO:0000313" key="9">
    <source>
        <dbReference type="EMBL" id="CAD8123563.1"/>
    </source>
</evidence>
<dbReference type="EC" id="2.3.1.225" evidence="7"/>
<comment type="similarity">
    <text evidence="7">Belongs to the DHHC palmitoyltransferase family.</text>
</comment>
<keyword evidence="4 7" id="KW-1133">Transmembrane helix</keyword>
<evidence type="ECO:0000256" key="1">
    <source>
        <dbReference type="ARBA" id="ARBA00004141"/>
    </source>
</evidence>
<evidence type="ECO:0000256" key="4">
    <source>
        <dbReference type="ARBA" id="ARBA00022989"/>
    </source>
</evidence>
<accession>A0A8S1R8D6</accession>
<evidence type="ECO:0000256" key="2">
    <source>
        <dbReference type="ARBA" id="ARBA00022679"/>
    </source>
</evidence>
<dbReference type="EMBL" id="CAJJDN010000145">
    <property type="protein sequence ID" value="CAD8123563.1"/>
    <property type="molecule type" value="Genomic_DNA"/>
</dbReference>
<dbReference type="Pfam" id="PF01529">
    <property type="entry name" value="DHHC"/>
    <property type="match status" value="1"/>
</dbReference>
<dbReference type="GO" id="GO:0019706">
    <property type="term" value="F:protein-cysteine S-palmitoyltransferase activity"/>
    <property type="evidence" value="ECO:0007669"/>
    <property type="project" value="UniProtKB-EC"/>
</dbReference>
<evidence type="ECO:0000259" key="8">
    <source>
        <dbReference type="Pfam" id="PF01529"/>
    </source>
</evidence>
<feature type="domain" description="Palmitoyltransferase DHHC" evidence="8">
    <location>
        <begin position="131"/>
        <end position="248"/>
    </location>
</feature>
<protein>
    <recommendedName>
        <fullName evidence="7">Palmitoyltransferase</fullName>
        <ecNumber evidence="7">2.3.1.225</ecNumber>
    </recommendedName>
</protein>
<evidence type="ECO:0000256" key="5">
    <source>
        <dbReference type="ARBA" id="ARBA00023136"/>
    </source>
</evidence>
<dbReference type="PROSITE" id="PS50216">
    <property type="entry name" value="DHHC"/>
    <property type="match status" value="1"/>
</dbReference>
<feature type="transmembrane region" description="Helical" evidence="7">
    <location>
        <begin position="43"/>
        <end position="62"/>
    </location>
</feature>
<dbReference type="Proteomes" id="UP000692954">
    <property type="component" value="Unassembled WGS sequence"/>
</dbReference>
<evidence type="ECO:0000256" key="7">
    <source>
        <dbReference type="RuleBase" id="RU079119"/>
    </source>
</evidence>
<keyword evidence="5 7" id="KW-0472">Membrane</keyword>
<proteinExistence type="inferred from homology"/>
<sequence>MKFQNPKGILSVIFVYGIIFSEYYVFVFHYLPYRYNNNNSLSTIFIVIEFTLIYLMIHWAYIQAQIQSPGHPSPHLANNYQEHTLQEIKNRTKKHSEIIQKKRKQKLMKKYELAIDEEDEIFDIIQAIQLDSYCFKCQNVKQPRTHHCKECNKCILRMDHHCPWVNNCIGMNNHRFFCQFIFYALLCMSQCFIFITIELLGDTQLKANSKFLCQICAFTCLLLCLSMGTLLAFHLYHIAKNITTVEFHIEEMKTDNPFQKSKIIDNFKELFGSDYIYWILPLTDNLSNKTKIRNDSFEL</sequence>
<keyword evidence="10" id="KW-1185">Reference proteome</keyword>
<name>A0A8S1R8D6_9CILI</name>
<keyword evidence="3 7" id="KW-0812">Transmembrane</keyword>
<gene>
    <name evidence="9" type="ORF">PSON_ATCC_30995.1.T1450110</name>
</gene>